<comment type="caution">
    <text evidence="5">The sequence shown here is derived from an EMBL/GenBank/DDBJ whole genome shotgun (WGS) entry which is preliminary data.</text>
</comment>
<dbReference type="InterPro" id="IPR005551">
    <property type="entry name" value="CitX"/>
</dbReference>
<accession>A0ABW9GAT0</accession>
<evidence type="ECO:0000256" key="1">
    <source>
        <dbReference type="ARBA" id="ARBA00012524"/>
    </source>
</evidence>
<sequence length="172" mass="19890">MSVSLPQLLAARDDRAVQYRQWLATCPSVSLVVLSLVIPGAIKDKPNYRQLLQVGKQTCQLLFSQNLWSIRRQETFMSETGLYSLWLVAHPAAHIKAQTILAEQSHPLGRLWDIDVLDQSARPMSRQQLGYPQRRCFMCQHSAHECARSRRHSLEQIHRHIEELLDGWFTPH</sequence>
<proteinExistence type="predicted"/>
<dbReference type="GO" id="GO:0050519">
    <property type="term" value="F:holo-citrate lyase synthase activity"/>
    <property type="evidence" value="ECO:0007669"/>
    <property type="project" value="UniProtKB-EC"/>
</dbReference>
<dbReference type="GO" id="GO:0016829">
    <property type="term" value="F:lyase activity"/>
    <property type="evidence" value="ECO:0007669"/>
    <property type="project" value="UniProtKB-KW"/>
</dbReference>
<dbReference type="Proteomes" id="UP001629953">
    <property type="component" value="Unassembled WGS sequence"/>
</dbReference>
<keyword evidence="6" id="KW-1185">Reference proteome</keyword>
<organism evidence="5 6">
    <name type="scientific">Celerinatantimonas yamalensis</name>
    <dbReference type="NCBI Taxonomy" id="559956"/>
    <lineage>
        <taxon>Bacteria</taxon>
        <taxon>Pseudomonadati</taxon>
        <taxon>Pseudomonadota</taxon>
        <taxon>Gammaproteobacteria</taxon>
        <taxon>Celerinatantimonadaceae</taxon>
        <taxon>Celerinatantimonas</taxon>
    </lineage>
</organism>
<dbReference type="RefSeq" id="WP_408624653.1">
    <property type="nucleotide sequence ID" value="NZ_JBEQCT010000008.1"/>
</dbReference>
<evidence type="ECO:0000256" key="2">
    <source>
        <dbReference type="ARBA" id="ARBA00022679"/>
    </source>
</evidence>
<keyword evidence="2 5" id="KW-0808">Transferase</keyword>
<keyword evidence="5" id="KW-0456">Lyase</keyword>
<protein>
    <recommendedName>
        <fullName evidence="1">citrate lyase holo-[acyl-carrier protein] synthase</fullName>
        <ecNumber evidence="1">2.7.7.61</ecNumber>
    </recommendedName>
</protein>
<evidence type="ECO:0000256" key="3">
    <source>
        <dbReference type="ARBA" id="ARBA00022695"/>
    </source>
</evidence>
<name>A0ABW9GAT0_9GAMM</name>
<evidence type="ECO:0000313" key="5">
    <source>
        <dbReference type="EMBL" id="MFM2486355.1"/>
    </source>
</evidence>
<keyword evidence="3 5" id="KW-0548">Nucleotidyltransferase</keyword>
<dbReference type="Pfam" id="PF03802">
    <property type="entry name" value="CitX"/>
    <property type="match status" value="1"/>
</dbReference>
<evidence type="ECO:0000256" key="4">
    <source>
        <dbReference type="ARBA" id="ARBA00048574"/>
    </source>
</evidence>
<reference evidence="5 6" key="1">
    <citation type="journal article" date="2013" name="Int. J. Syst. Evol. Microbiol.">
        <title>Celerinatantimonas yamalensis sp. nov., a cold-adapted diazotrophic bacterium from a cold permafrost brine.</title>
        <authorList>
            <person name="Shcherbakova V."/>
            <person name="Chuvilskaya N."/>
            <person name="Rivkina E."/>
            <person name="Demidov N."/>
            <person name="Uchaeva V."/>
            <person name="Suetin S."/>
            <person name="Suzina N."/>
            <person name="Gilichinsky D."/>
        </authorList>
    </citation>
    <scope>NUCLEOTIDE SEQUENCE [LARGE SCALE GENOMIC DNA]</scope>
    <source>
        <strain evidence="5 6">C7</strain>
    </source>
</reference>
<dbReference type="EMBL" id="JBEQCT010000008">
    <property type="protein sequence ID" value="MFM2486355.1"/>
    <property type="molecule type" value="Genomic_DNA"/>
</dbReference>
<dbReference type="EC" id="2.7.7.61" evidence="1"/>
<evidence type="ECO:0000313" key="6">
    <source>
        <dbReference type="Proteomes" id="UP001629953"/>
    </source>
</evidence>
<gene>
    <name evidence="5" type="primary">citX</name>
    <name evidence="5" type="ORF">ABUE30_15025</name>
</gene>
<dbReference type="NCBIfam" id="TIGR03124">
    <property type="entry name" value="citrate_citX"/>
    <property type="match status" value="1"/>
</dbReference>
<comment type="catalytic activity">
    <reaction evidence="4">
        <text>apo-[citrate lyase ACP] + 2'-(5''-triphospho-alpha-D-ribosyl)-3'-dephospho-CoA = holo-[citrate lyase ACP] + diphosphate</text>
        <dbReference type="Rhea" id="RHEA:16333"/>
        <dbReference type="Rhea" id="RHEA-COMP:10157"/>
        <dbReference type="Rhea" id="RHEA-COMP:10158"/>
        <dbReference type="ChEBI" id="CHEBI:29999"/>
        <dbReference type="ChEBI" id="CHEBI:33019"/>
        <dbReference type="ChEBI" id="CHEBI:61378"/>
        <dbReference type="ChEBI" id="CHEBI:82683"/>
        <dbReference type="EC" id="2.7.7.61"/>
    </reaction>
</comment>